<dbReference type="Proteomes" id="UP000461506">
    <property type="component" value="Unassembled WGS sequence"/>
</dbReference>
<gene>
    <name evidence="1" type="ORF">GKD95_07270</name>
</gene>
<evidence type="ECO:0000313" key="1">
    <source>
        <dbReference type="EMBL" id="MSC63137.1"/>
    </source>
</evidence>
<organism evidence="1 2">
    <name type="scientific">Faecalibacterium prausnitzii</name>
    <dbReference type="NCBI Taxonomy" id="853"/>
    <lineage>
        <taxon>Bacteria</taxon>
        <taxon>Bacillati</taxon>
        <taxon>Bacillota</taxon>
        <taxon>Clostridia</taxon>
        <taxon>Eubacteriales</taxon>
        <taxon>Oscillospiraceae</taxon>
        <taxon>Faecalibacterium</taxon>
    </lineage>
</organism>
<sequence>MTFVERLTLISSLAALVSALAALFTAIAQVIIAKATNLSAYKLESEKMFFHAQVEAYESFFEAAQSFMSRSPDADAGRLTACCARAILFSSRDTCAKLSGFSSQLMEFQSNPTPESQKAFNASAYEAFEAMRQELLQMHHPLVERKHRT</sequence>
<proteinExistence type="predicted"/>
<comment type="caution">
    <text evidence="1">The sequence shown here is derived from an EMBL/GenBank/DDBJ whole genome shotgun (WGS) entry which is preliminary data.</text>
</comment>
<dbReference type="EMBL" id="WKQN01000005">
    <property type="protein sequence ID" value="MSC63137.1"/>
    <property type="molecule type" value="Genomic_DNA"/>
</dbReference>
<reference evidence="1 2" key="1">
    <citation type="journal article" date="2019" name="Nat. Med.">
        <title>A library of human gut bacterial isolates paired with longitudinal multiomics data enables mechanistic microbiome research.</title>
        <authorList>
            <person name="Poyet M."/>
            <person name="Groussin M."/>
            <person name="Gibbons S.M."/>
            <person name="Avila-Pacheco J."/>
            <person name="Jiang X."/>
            <person name="Kearney S.M."/>
            <person name="Perrotta A.R."/>
            <person name="Berdy B."/>
            <person name="Zhao S."/>
            <person name="Lieberman T.D."/>
            <person name="Swanson P.K."/>
            <person name="Smith M."/>
            <person name="Roesemann S."/>
            <person name="Alexander J.E."/>
            <person name="Rich S.A."/>
            <person name="Livny J."/>
            <person name="Vlamakis H."/>
            <person name="Clish C."/>
            <person name="Bullock K."/>
            <person name="Deik A."/>
            <person name="Scott J."/>
            <person name="Pierce K.A."/>
            <person name="Xavier R.J."/>
            <person name="Alm E.J."/>
        </authorList>
    </citation>
    <scope>NUCLEOTIDE SEQUENCE [LARGE SCALE GENOMIC DNA]</scope>
    <source>
        <strain evidence="1 2">BIOML-A1</strain>
    </source>
</reference>
<dbReference type="AlphaFoldDB" id="A0A844DQN8"/>
<protein>
    <submittedName>
        <fullName evidence="1">Uncharacterized protein</fullName>
    </submittedName>
</protein>
<accession>A0A844DQN8</accession>
<name>A0A844DQN8_9FIRM</name>
<evidence type="ECO:0000313" key="2">
    <source>
        <dbReference type="Proteomes" id="UP000461506"/>
    </source>
</evidence>
<dbReference type="RefSeq" id="WP_154276995.1">
    <property type="nucleotide sequence ID" value="NZ_WKQN01000005.1"/>
</dbReference>